<proteinExistence type="predicted"/>
<evidence type="ECO:0000313" key="5">
    <source>
        <dbReference type="EMBL" id="QKS55553.1"/>
    </source>
</evidence>
<keyword evidence="2" id="KW-0472">Membrane</keyword>
<evidence type="ECO:0000256" key="1">
    <source>
        <dbReference type="SAM" id="MobiDB-lite"/>
    </source>
</evidence>
<feature type="compositionally biased region" description="Basic and acidic residues" evidence="1">
    <location>
        <begin position="686"/>
        <end position="696"/>
    </location>
</feature>
<feature type="signal peptide" evidence="3">
    <location>
        <begin position="1"/>
        <end position="19"/>
    </location>
</feature>
<feature type="region of interest" description="Disordered" evidence="1">
    <location>
        <begin position="591"/>
        <end position="729"/>
    </location>
</feature>
<evidence type="ECO:0000256" key="2">
    <source>
        <dbReference type="SAM" id="Phobius"/>
    </source>
</evidence>
<feature type="transmembrane region" description="Helical" evidence="2">
    <location>
        <begin position="258"/>
        <end position="280"/>
    </location>
</feature>
<feature type="transmembrane region" description="Helical" evidence="2">
    <location>
        <begin position="167"/>
        <end position="185"/>
    </location>
</feature>
<dbReference type="AlphaFoldDB" id="A0A2V4VRW0"/>
<feature type="compositionally biased region" description="Polar residues" evidence="1">
    <location>
        <begin position="669"/>
        <end position="685"/>
    </location>
</feature>
<dbReference type="RefSeq" id="WP_110896840.1">
    <property type="nucleotide sequence ID" value="NZ_CP054614.1"/>
</dbReference>
<keyword evidence="2" id="KW-1133">Transmembrane helix</keyword>
<feature type="transmembrane region" description="Helical" evidence="2">
    <location>
        <begin position="134"/>
        <end position="155"/>
    </location>
</feature>
<feature type="compositionally biased region" description="Basic and acidic residues" evidence="1">
    <location>
        <begin position="593"/>
        <end position="606"/>
    </location>
</feature>
<keyword evidence="2" id="KW-0812">Transmembrane</keyword>
<feature type="compositionally biased region" description="Low complexity" evidence="1">
    <location>
        <begin position="404"/>
        <end position="424"/>
    </location>
</feature>
<evidence type="ECO:0000313" key="7">
    <source>
        <dbReference type="Proteomes" id="UP000509327"/>
    </source>
</evidence>
<dbReference type="Proteomes" id="UP000509327">
    <property type="component" value="Chromosome"/>
</dbReference>
<evidence type="ECO:0000256" key="3">
    <source>
        <dbReference type="SAM" id="SignalP"/>
    </source>
</evidence>
<feature type="transmembrane region" description="Helical" evidence="2">
    <location>
        <begin position="295"/>
        <end position="314"/>
    </location>
</feature>
<organism evidence="4 6">
    <name type="scientific">Paenibacillus barcinonensis</name>
    <dbReference type="NCBI Taxonomy" id="198119"/>
    <lineage>
        <taxon>Bacteria</taxon>
        <taxon>Bacillati</taxon>
        <taxon>Bacillota</taxon>
        <taxon>Bacilli</taxon>
        <taxon>Bacillales</taxon>
        <taxon>Paenibacillaceae</taxon>
        <taxon>Paenibacillus</taxon>
    </lineage>
</organism>
<dbReference type="EMBL" id="QJSW01000006">
    <property type="protein sequence ID" value="PYE49340.1"/>
    <property type="molecule type" value="Genomic_DNA"/>
</dbReference>
<protein>
    <submittedName>
        <fullName evidence="4">Uncharacterized protein</fullName>
    </submittedName>
</protein>
<feature type="region of interest" description="Disordered" evidence="1">
    <location>
        <begin position="373"/>
        <end position="427"/>
    </location>
</feature>
<feature type="compositionally biased region" description="Polar residues" evidence="1">
    <location>
        <begin position="607"/>
        <end position="619"/>
    </location>
</feature>
<sequence>MRRIAVFFFLVLFFVQALAVPVYAEQAKQDEKPVDTGIIGKQVNTYYEDEDNKPGLLERTVSDGIISFANFLIKSFDMQDVTLLVFGKNPAPTDDGFLQGGNTNTDTRSGLYLGVFTEGMMNAINALYSTFEHFMPYPVMLALILIAFLLLWHGAFSSEGRSKGKDYATAFVVGLLSFRFGFYIWKFIADIVQFVTDLIWATMVDAGLNPGLFLNTVWGTGSAGYENMVSYRGFVVAILVLLAALMTAKLNYDYTMRLINLMVLISTFVICCVLTIFPKYRNALQTWWDQFVNNMILPCAHALALGLFFLLLYFSNDGVSNWVIVAYLFGFSSIQTLVQRVMGVEQPDSRMGRALGLGTIFAMSRMLSGKGAGYGKGSKMKDRQEGRTGNGAGSTDIVGEDMASLGSVGSSTSASSSKASLPVPNWKNKASKAGKRVAGFALNQGTKGVGMALGTSVGLMAGRPVEGALAGGFIGGLAGKGMAYAGVGAKRVGRGAVHLGREAYAGIQERLYPERTGEQEGLEETNRMSPSSGEMVSSSSAGVGIYQEQPTMKRTIPKQTEQPFKSTFSGDSQTASVRKSPVTASNVMYTRPSMEKSQDSRTEESMQTRPNRNSMNTGVVNRGIQINGGTIQGDVTSINNEPQSRFSSTKSSANHVNQGIKISGGTIKGNVTSSDGNVTITGETTNGHRVDPKGERSSASNSPVPSSASNPNQQPHSPKPGGRHYNYHV</sequence>
<dbReference type="Proteomes" id="UP000247790">
    <property type="component" value="Unassembled WGS sequence"/>
</dbReference>
<gene>
    <name evidence="4" type="ORF">DFQ00_106326</name>
    <name evidence="5" type="ORF">HUB98_03955</name>
</gene>
<feature type="region of interest" description="Disordered" evidence="1">
    <location>
        <begin position="514"/>
        <end position="538"/>
    </location>
</feature>
<keyword evidence="3" id="KW-0732">Signal</keyword>
<name>A0A2V4VRW0_PAEBA</name>
<feature type="compositionally biased region" description="Low complexity" evidence="1">
    <location>
        <begin position="529"/>
        <end position="538"/>
    </location>
</feature>
<dbReference type="EMBL" id="CP054614">
    <property type="protein sequence ID" value="QKS55553.1"/>
    <property type="molecule type" value="Genomic_DNA"/>
</dbReference>
<feature type="transmembrane region" description="Helical" evidence="2">
    <location>
        <begin position="321"/>
        <end position="342"/>
    </location>
</feature>
<keyword evidence="7" id="KW-1185">Reference proteome</keyword>
<dbReference type="OrthoDB" id="2502712at2"/>
<reference evidence="4 6" key="1">
    <citation type="submission" date="2018-06" db="EMBL/GenBank/DDBJ databases">
        <title>Genomic Encyclopedia of Type Strains, Phase III (KMG-III): the genomes of soil and plant-associated and newly described type strains.</title>
        <authorList>
            <person name="Whitman W."/>
        </authorList>
    </citation>
    <scope>NUCLEOTIDE SEQUENCE [LARGE SCALE GENOMIC DNA]</scope>
    <source>
        <strain evidence="4 6">CECT 7022</strain>
    </source>
</reference>
<evidence type="ECO:0000313" key="4">
    <source>
        <dbReference type="EMBL" id="PYE49340.1"/>
    </source>
</evidence>
<feature type="compositionally biased region" description="Low complexity" evidence="1">
    <location>
        <begin position="697"/>
        <end position="716"/>
    </location>
</feature>
<reference evidence="5 7" key="2">
    <citation type="submission" date="2020-06" db="EMBL/GenBank/DDBJ databases">
        <title>Complete genome of Paenibacillus barcinonensis KACC11450.</title>
        <authorList>
            <person name="Kim M."/>
            <person name="Park Y.-J."/>
            <person name="Shin J.-H."/>
        </authorList>
    </citation>
    <scope>NUCLEOTIDE SEQUENCE [LARGE SCALE GENOMIC DNA]</scope>
    <source>
        <strain evidence="5 7">KACC11450</strain>
    </source>
</reference>
<feature type="compositionally biased region" description="Polar residues" evidence="1">
    <location>
        <begin position="627"/>
        <end position="657"/>
    </location>
</feature>
<feature type="region of interest" description="Disordered" evidence="1">
    <location>
        <begin position="562"/>
        <end position="581"/>
    </location>
</feature>
<evidence type="ECO:0000313" key="6">
    <source>
        <dbReference type="Proteomes" id="UP000247790"/>
    </source>
</evidence>
<accession>A0A2V4VRW0</accession>
<feature type="transmembrane region" description="Helical" evidence="2">
    <location>
        <begin position="229"/>
        <end position="246"/>
    </location>
</feature>
<feature type="chain" id="PRO_5038642371" evidence="3">
    <location>
        <begin position="20"/>
        <end position="729"/>
    </location>
</feature>